<sequence>MRILILTATYTPSINGVAVTAALQKRELEKRGHSVKLIAPRHPKQKKEKGVIRLLSFSNPIYKDYPLMLPLPSLLIYLILREEFDLVFFHHPFYLGDISLYLARRYKSPAVFFYHSHYSRYITTFSSAFPLNLVSDQVSKSVYNTITKSNHLIVETDSVKKILTLQGIFTPFSVIPSVRESMFMQNQSKSKLRKKYGLSQDKLIILCVARLSREKNLDSLLKIIGKINLKIPFTLCLVGEGPEEQYLRNLASFLKISESCQFLGAIEHNKIAEFYTLADIFAYPSKLDTQACVILEALSAGLPVVSFNVPGPKDFISHEKNGLLANSDLQFNQQLKKLMLNTKIRMQMGKEALLSSQKYSLKKSIDDLENLFEKLVSKTSE</sequence>
<feature type="domain" description="Glycosyl transferase family 1" evidence="1">
    <location>
        <begin position="189"/>
        <end position="352"/>
    </location>
</feature>
<dbReference type="Pfam" id="PF13439">
    <property type="entry name" value="Glyco_transf_4"/>
    <property type="match status" value="1"/>
</dbReference>
<gene>
    <name evidence="3" type="ORF">A3B40_03815</name>
</gene>
<evidence type="ECO:0000259" key="2">
    <source>
        <dbReference type="Pfam" id="PF13439"/>
    </source>
</evidence>
<dbReference type="PANTHER" id="PTHR45947:SF3">
    <property type="entry name" value="SULFOQUINOVOSYL TRANSFERASE SQD2"/>
    <property type="match status" value="1"/>
</dbReference>
<feature type="domain" description="Glycosyltransferase subfamily 4-like N-terminal" evidence="2">
    <location>
        <begin position="14"/>
        <end position="176"/>
    </location>
</feature>
<dbReference type="GO" id="GO:0016757">
    <property type="term" value="F:glycosyltransferase activity"/>
    <property type="evidence" value="ECO:0007669"/>
    <property type="project" value="InterPro"/>
</dbReference>
<dbReference type="Pfam" id="PF00534">
    <property type="entry name" value="Glycos_transf_1"/>
    <property type="match status" value="1"/>
</dbReference>
<dbReference type="SUPFAM" id="SSF53756">
    <property type="entry name" value="UDP-Glycosyltransferase/glycogen phosphorylase"/>
    <property type="match status" value="1"/>
</dbReference>
<organism evidence="3 4">
    <name type="scientific">Candidatus Roizmanbacteria bacterium RIFCSPLOWO2_01_FULL_37_16</name>
    <dbReference type="NCBI Taxonomy" id="1802058"/>
    <lineage>
        <taxon>Bacteria</taxon>
        <taxon>Candidatus Roizmaniibacteriota</taxon>
    </lineage>
</organism>
<protein>
    <recommendedName>
        <fullName evidence="5">Glycosyl transferase family 1 domain-containing protein</fullName>
    </recommendedName>
</protein>
<reference evidence="3 4" key="1">
    <citation type="journal article" date="2016" name="Nat. Commun.">
        <title>Thousands of microbial genomes shed light on interconnected biogeochemical processes in an aquifer system.</title>
        <authorList>
            <person name="Anantharaman K."/>
            <person name="Brown C.T."/>
            <person name="Hug L.A."/>
            <person name="Sharon I."/>
            <person name="Castelle C.J."/>
            <person name="Probst A.J."/>
            <person name="Thomas B.C."/>
            <person name="Singh A."/>
            <person name="Wilkins M.J."/>
            <person name="Karaoz U."/>
            <person name="Brodie E.L."/>
            <person name="Williams K.H."/>
            <person name="Hubbard S.S."/>
            <person name="Banfield J.F."/>
        </authorList>
    </citation>
    <scope>NUCLEOTIDE SEQUENCE [LARGE SCALE GENOMIC DNA]</scope>
</reference>
<dbReference type="InterPro" id="IPR001296">
    <property type="entry name" value="Glyco_trans_1"/>
</dbReference>
<evidence type="ECO:0000313" key="4">
    <source>
        <dbReference type="Proteomes" id="UP000178040"/>
    </source>
</evidence>
<comment type="caution">
    <text evidence="3">The sequence shown here is derived from an EMBL/GenBank/DDBJ whole genome shotgun (WGS) entry which is preliminary data.</text>
</comment>
<dbReference type="Gene3D" id="3.40.50.2000">
    <property type="entry name" value="Glycogen Phosphorylase B"/>
    <property type="match status" value="2"/>
</dbReference>
<name>A0A1F7IKM2_9BACT</name>
<accession>A0A1F7IKM2</accession>
<dbReference type="Proteomes" id="UP000178040">
    <property type="component" value="Unassembled WGS sequence"/>
</dbReference>
<dbReference type="EMBL" id="MGAI01000035">
    <property type="protein sequence ID" value="OGK43912.1"/>
    <property type="molecule type" value="Genomic_DNA"/>
</dbReference>
<dbReference type="AlphaFoldDB" id="A0A1F7IKM2"/>
<dbReference type="InterPro" id="IPR028098">
    <property type="entry name" value="Glyco_trans_4-like_N"/>
</dbReference>
<dbReference type="InterPro" id="IPR050194">
    <property type="entry name" value="Glycosyltransferase_grp1"/>
</dbReference>
<proteinExistence type="predicted"/>
<evidence type="ECO:0000259" key="1">
    <source>
        <dbReference type="Pfam" id="PF00534"/>
    </source>
</evidence>
<dbReference type="PANTHER" id="PTHR45947">
    <property type="entry name" value="SULFOQUINOVOSYL TRANSFERASE SQD2"/>
    <property type="match status" value="1"/>
</dbReference>
<evidence type="ECO:0000313" key="3">
    <source>
        <dbReference type="EMBL" id="OGK43912.1"/>
    </source>
</evidence>
<evidence type="ECO:0008006" key="5">
    <source>
        <dbReference type="Google" id="ProtNLM"/>
    </source>
</evidence>